<feature type="signal peptide" evidence="1">
    <location>
        <begin position="1"/>
        <end position="25"/>
    </location>
</feature>
<keyword evidence="1" id="KW-0732">Signal</keyword>
<dbReference type="RefSeq" id="WP_289827948.1">
    <property type="nucleotide sequence ID" value="NZ_JAUEDK010000001.1"/>
</dbReference>
<protein>
    <submittedName>
        <fullName evidence="3">Molybdopterin-dependent oxidoreductase</fullName>
    </submittedName>
</protein>
<evidence type="ECO:0000256" key="1">
    <source>
        <dbReference type="SAM" id="SignalP"/>
    </source>
</evidence>
<comment type="caution">
    <text evidence="3">The sequence shown here is derived from an EMBL/GenBank/DDBJ whole genome shotgun (WGS) entry which is preliminary data.</text>
</comment>
<reference evidence="3" key="1">
    <citation type="submission" date="2023-06" db="EMBL/GenBank/DDBJ databases">
        <authorList>
            <person name="Zhang S."/>
        </authorList>
    </citation>
    <scope>NUCLEOTIDE SEQUENCE</scope>
    <source>
        <strain evidence="3">SG2303</strain>
    </source>
</reference>
<organism evidence="3 4">
    <name type="scientific">Crenobacter oryzisoli</name>
    <dbReference type="NCBI Taxonomy" id="3056844"/>
    <lineage>
        <taxon>Bacteria</taxon>
        <taxon>Pseudomonadati</taxon>
        <taxon>Pseudomonadota</taxon>
        <taxon>Betaproteobacteria</taxon>
        <taxon>Neisseriales</taxon>
        <taxon>Neisseriaceae</taxon>
        <taxon>Crenobacter</taxon>
    </lineage>
</organism>
<dbReference type="Proteomes" id="UP001168540">
    <property type="component" value="Unassembled WGS sequence"/>
</dbReference>
<dbReference type="InterPro" id="IPR036374">
    <property type="entry name" value="OxRdtase_Mopterin-bd_sf"/>
</dbReference>
<dbReference type="SUPFAM" id="SSF56524">
    <property type="entry name" value="Oxidoreductase molybdopterin-binding domain"/>
    <property type="match status" value="1"/>
</dbReference>
<sequence>MTPFSFSPLSAPVLLALFSTGCAYAADLNVDLNKPALVISAKATKPMTFSLQQLSTLPIRRITTSTQWHHAPQQWEGVSIKALLGKLGATGTSVYVAALNDYAIDIAVADIIKYDPILAYKVDGHYMPVRDKGPLVVIYPYDEYPALNIQFYYNQAVWQVNHITVR</sequence>
<dbReference type="InterPro" id="IPR000572">
    <property type="entry name" value="OxRdtase_Mopterin-bd_dom"/>
</dbReference>
<proteinExistence type="predicted"/>
<evidence type="ECO:0000313" key="3">
    <source>
        <dbReference type="EMBL" id="MDN0073427.1"/>
    </source>
</evidence>
<dbReference type="EMBL" id="JAUEDK010000001">
    <property type="protein sequence ID" value="MDN0073427.1"/>
    <property type="molecule type" value="Genomic_DNA"/>
</dbReference>
<accession>A0ABT7XI27</accession>
<gene>
    <name evidence="3" type="ORF">QU481_00745</name>
</gene>
<evidence type="ECO:0000259" key="2">
    <source>
        <dbReference type="Pfam" id="PF00174"/>
    </source>
</evidence>
<dbReference type="Pfam" id="PF00174">
    <property type="entry name" value="Oxidored_molyb"/>
    <property type="match status" value="1"/>
</dbReference>
<evidence type="ECO:0000313" key="4">
    <source>
        <dbReference type="Proteomes" id="UP001168540"/>
    </source>
</evidence>
<feature type="domain" description="Oxidoreductase molybdopterin-binding" evidence="2">
    <location>
        <begin position="36"/>
        <end position="140"/>
    </location>
</feature>
<name>A0ABT7XI27_9NEIS</name>
<dbReference type="Gene3D" id="3.90.420.10">
    <property type="entry name" value="Oxidoreductase, molybdopterin-binding domain"/>
    <property type="match status" value="1"/>
</dbReference>
<feature type="chain" id="PRO_5046942030" evidence="1">
    <location>
        <begin position="26"/>
        <end position="166"/>
    </location>
</feature>
<keyword evidence="4" id="KW-1185">Reference proteome</keyword>